<dbReference type="AlphaFoldDB" id="A0A9Q3EWM2"/>
<protein>
    <submittedName>
        <fullName evidence="1">Uncharacterized protein</fullName>
    </submittedName>
</protein>
<organism evidence="1 2">
    <name type="scientific">Austropuccinia psidii MF-1</name>
    <dbReference type="NCBI Taxonomy" id="1389203"/>
    <lineage>
        <taxon>Eukaryota</taxon>
        <taxon>Fungi</taxon>
        <taxon>Dikarya</taxon>
        <taxon>Basidiomycota</taxon>
        <taxon>Pucciniomycotina</taxon>
        <taxon>Pucciniomycetes</taxon>
        <taxon>Pucciniales</taxon>
        <taxon>Sphaerophragmiaceae</taxon>
        <taxon>Austropuccinia</taxon>
    </lineage>
</organism>
<dbReference type="EMBL" id="AVOT02032706">
    <property type="protein sequence ID" value="MBW0526490.1"/>
    <property type="molecule type" value="Genomic_DNA"/>
</dbReference>
<gene>
    <name evidence="1" type="ORF">O181_066205</name>
</gene>
<name>A0A9Q3EWM2_9BASI</name>
<reference evidence="1" key="1">
    <citation type="submission" date="2021-03" db="EMBL/GenBank/DDBJ databases">
        <title>Draft genome sequence of rust myrtle Austropuccinia psidii MF-1, a brazilian biotype.</title>
        <authorList>
            <person name="Quecine M.C."/>
            <person name="Pachon D.M.R."/>
            <person name="Bonatelli M.L."/>
            <person name="Correr F.H."/>
            <person name="Franceschini L.M."/>
            <person name="Leite T.F."/>
            <person name="Margarido G.R.A."/>
            <person name="Almeida C.A."/>
            <person name="Ferrarezi J.A."/>
            <person name="Labate C.A."/>
        </authorList>
    </citation>
    <scope>NUCLEOTIDE SEQUENCE</scope>
    <source>
        <strain evidence="1">MF-1</strain>
    </source>
</reference>
<evidence type="ECO:0000313" key="2">
    <source>
        <dbReference type="Proteomes" id="UP000765509"/>
    </source>
</evidence>
<accession>A0A9Q3EWM2</accession>
<keyword evidence="2" id="KW-1185">Reference proteome</keyword>
<comment type="caution">
    <text evidence="1">The sequence shown here is derived from an EMBL/GenBank/DDBJ whole genome shotgun (WGS) entry which is preliminary data.</text>
</comment>
<dbReference type="Proteomes" id="UP000765509">
    <property type="component" value="Unassembled WGS sequence"/>
</dbReference>
<sequence>MSYAKGMPRFIREGTRTTTDTTCICMMILPLSSPGGFLPLTRPHASGSTNDIIHPVVVISPLSNFLSSSSLFGNTFSISQNFTYIKAMELCKCRKCSTHTWINSSGTTQKGQLLSSRNKRKHKRNDYFQSTASIIHQKYKQASYLLVSTTDGSETEESNDDMSIPLDLEAQNNLTVIVSIFICWIHLICSCSLETCCIVHQFIIAIVAAAQRDNRPDPQFPKDF</sequence>
<evidence type="ECO:0000313" key="1">
    <source>
        <dbReference type="EMBL" id="MBW0526490.1"/>
    </source>
</evidence>
<proteinExistence type="predicted"/>